<evidence type="ECO:0000313" key="2">
    <source>
        <dbReference type="Proteomes" id="UP000266152"/>
    </source>
</evidence>
<organism evidence="1 2">
    <name type="scientific">Fusarium sporotrichioides</name>
    <dbReference type="NCBI Taxonomy" id="5514"/>
    <lineage>
        <taxon>Eukaryota</taxon>
        <taxon>Fungi</taxon>
        <taxon>Dikarya</taxon>
        <taxon>Ascomycota</taxon>
        <taxon>Pezizomycotina</taxon>
        <taxon>Sordariomycetes</taxon>
        <taxon>Hypocreomycetidae</taxon>
        <taxon>Hypocreales</taxon>
        <taxon>Nectriaceae</taxon>
        <taxon>Fusarium</taxon>
    </lineage>
</organism>
<dbReference type="Proteomes" id="UP000266152">
    <property type="component" value="Unassembled WGS sequence"/>
</dbReference>
<gene>
    <name evidence="1" type="ORF">FSPOR_3004</name>
</gene>
<dbReference type="EMBL" id="PXOF01000038">
    <property type="protein sequence ID" value="RGP71889.1"/>
    <property type="molecule type" value="Genomic_DNA"/>
</dbReference>
<sequence>MRFPLPTSAEDDGFGKVHTSPTSATFRILEVKFPPDIEIAYREASQEDTAMCHKLSMLKAKTLTQLDSIRGHEFQVTFRHQTDDSQVTAVTQSLAQQVPWTIKASNDTADEELPVKVNLSQRIPESLASEL</sequence>
<reference evidence="1 2" key="1">
    <citation type="journal article" date="2018" name="PLoS Pathog.">
        <title>Evolution of structural diversity of trichothecenes, a family of toxins produced by plant pathogenic and entomopathogenic fungi.</title>
        <authorList>
            <person name="Proctor R.H."/>
            <person name="McCormick S.P."/>
            <person name="Kim H.S."/>
            <person name="Cardoza R.E."/>
            <person name="Stanley A.M."/>
            <person name="Lindo L."/>
            <person name="Kelly A."/>
            <person name="Brown D.W."/>
            <person name="Lee T."/>
            <person name="Vaughan M.M."/>
            <person name="Alexander N.J."/>
            <person name="Busman M."/>
            <person name="Gutierrez S."/>
        </authorList>
    </citation>
    <scope>NUCLEOTIDE SEQUENCE [LARGE SCALE GENOMIC DNA]</scope>
    <source>
        <strain evidence="1 2">NRRL 3299</strain>
    </source>
</reference>
<keyword evidence="2" id="KW-1185">Reference proteome</keyword>
<accession>A0A395SIJ5</accession>
<dbReference type="AlphaFoldDB" id="A0A395SIJ5"/>
<protein>
    <submittedName>
        <fullName evidence="1">Uncharacterized protein</fullName>
    </submittedName>
</protein>
<proteinExistence type="predicted"/>
<name>A0A395SIJ5_FUSSP</name>
<comment type="caution">
    <text evidence="1">The sequence shown here is derived from an EMBL/GenBank/DDBJ whole genome shotgun (WGS) entry which is preliminary data.</text>
</comment>
<evidence type="ECO:0000313" key="1">
    <source>
        <dbReference type="EMBL" id="RGP71889.1"/>
    </source>
</evidence>